<dbReference type="OrthoDB" id="5501831at2"/>
<dbReference type="InterPro" id="IPR036188">
    <property type="entry name" value="FAD/NAD-bd_sf"/>
</dbReference>
<feature type="transmembrane region" description="Helical" evidence="2">
    <location>
        <begin position="6"/>
        <end position="26"/>
    </location>
</feature>
<dbReference type="AlphaFoldDB" id="A0A250I6B4"/>
<proteinExistence type="inferred from homology"/>
<protein>
    <submittedName>
        <fullName evidence="4">Amine oxidase flavin-containing</fullName>
    </submittedName>
</protein>
<accession>A0A250I6B4</accession>
<keyword evidence="2" id="KW-1133">Transmembrane helix</keyword>
<dbReference type="EMBL" id="CP022163">
    <property type="protein sequence ID" value="ATB27295.1"/>
    <property type="molecule type" value="Genomic_DNA"/>
</dbReference>
<reference evidence="4 5" key="1">
    <citation type="submission" date="2017-06" db="EMBL/GenBank/DDBJ databases">
        <authorList>
            <person name="Kim H.J."/>
            <person name="Triplett B.A."/>
        </authorList>
    </citation>
    <scope>NUCLEOTIDE SEQUENCE [LARGE SCALE GENOMIC DNA]</scope>
    <source>
        <strain evidence="4 5">DSM 14713</strain>
    </source>
</reference>
<dbReference type="Gene3D" id="3.90.660.50">
    <property type="match status" value="1"/>
</dbReference>
<dbReference type="GO" id="GO:0016491">
    <property type="term" value="F:oxidoreductase activity"/>
    <property type="evidence" value="ECO:0007669"/>
    <property type="project" value="InterPro"/>
</dbReference>
<organism evidence="4 5">
    <name type="scientific">Melittangium boletus DSM 14713</name>
    <dbReference type="NCBI Taxonomy" id="1294270"/>
    <lineage>
        <taxon>Bacteria</taxon>
        <taxon>Pseudomonadati</taxon>
        <taxon>Myxococcota</taxon>
        <taxon>Myxococcia</taxon>
        <taxon>Myxococcales</taxon>
        <taxon>Cystobacterineae</taxon>
        <taxon>Archangiaceae</taxon>
        <taxon>Melittangium</taxon>
    </lineage>
</organism>
<dbReference type="InterPro" id="IPR002937">
    <property type="entry name" value="Amino_oxidase"/>
</dbReference>
<evidence type="ECO:0000256" key="2">
    <source>
        <dbReference type="SAM" id="Phobius"/>
    </source>
</evidence>
<dbReference type="RefSeq" id="WP_095976111.1">
    <property type="nucleotide sequence ID" value="NZ_CP022163.1"/>
</dbReference>
<evidence type="ECO:0000259" key="3">
    <source>
        <dbReference type="Pfam" id="PF01593"/>
    </source>
</evidence>
<dbReference type="KEGG" id="mbd:MEBOL_000733"/>
<dbReference type="Pfam" id="PF01593">
    <property type="entry name" value="Amino_oxidase"/>
    <property type="match status" value="1"/>
</dbReference>
<evidence type="ECO:0000313" key="4">
    <source>
        <dbReference type="EMBL" id="ATB27295.1"/>
    </source>
</evidence>
<sequence length="430" mass="44815">MKATDVVVVGGGLGGLAVAALLARGGRRVVLFEKARHLGGRAHTTSQEGYHFNLGPHALFLAGAAARVLARLGLELKGRGPRGEGGFALRRGRLHTLPTGAVSLLTTDLLGAAGKLEFARVLAGLNRVDASTLVGVSLEQWLRANVSRAEVRELVAMLFRASTYCADTELMGADAAVAQHQTVLARGVRYLDGGWIELVRGLTAVADAAGVQRVISARVESVTREEEGSGRSRVRGVRLADGTEWAAEAVVVAGGPGDVASLLPGDAVAAGWAARAVAVKAASLEVGLSRLPRPEALVAFGVDRPWYASVHSAWARLAPEGGALVHVAKYLGGRDTEASELELEGILDVLQPGWRMQVVTRRFLPGLTVMHALPTAAGLGARPRPVVEHVRGLAVVGDWVGPEGLLTDASLASAEAVALAWLGAREVRAA</sequence>
<evidence type="ECO:0000313" key="5">
    <source>
        <dbReference type="Proteomes" id="UP000217289"/>
    </source>
</evidence>
<feature type="domain" description="Amine oxidase" evidence="3">
    <location>
        <begin position="13"/>
        <end position="276"/>
    </location>
</feature>
<keyword evidence="5" id="KW-1185">Reference proteome</keyword>
<keyword evidence="2" id="KW-0812">Transmembrane</keyword>
<dbReference type="Proteomes" id="UP000217289">
    <property type="component" value="Chromosome"/>
</dbReference>
<dbReference type="Gene3D" id="3.50.50.60">
    <property type="entry name" value="FAD/NAD(P)-binding domain"/>
    <property type="match status" value="1"/>
</dbReference>
<dbReference type="SUPFAM" id="SSF51905">
    <property type="entry name" value="FAD/NAD(P)-binding domain"/>
    <property type="match status" value="1"/>
</dbReference>
<name>A0A250I6B4_9BACT</name>
<comment type="similarity">
    <text evidence="1">Belongs to the carotenoid/retinoid oxidoreductase family.</text>
</comment>
<evidence type="ECO:0000256" key="1">
    <source>
        <dbReference type="ARBA" id="ARBA00006046"/>
    </source>
</evidence>
<keyword evidence="2" id="KW-0472">Membrane</keyword>
<dbReference type="PANTHER" id="PTHR43734:SF1">
    <property type="entry name" value="PHYTOENE DESATURASE"/>
    <property type="match status" value="1"/>
</dbReference>
<gene>
    <name evidence="4" type="ORF">MEBOL_000733</name>
</gene>
<dbReference type="PANTHER" id="PTHR43734">
    <property type="entry name" value="PHYTOENE DESATURASE"/>
    <property type="match status" value="1"/>
</dbReference>